<evidence type="ECO:0000256" key="6">
    <source>
        <dbReference type="ARBA" id="ARBA00022840"/>
    </source>
</evidence>
<dbReference type="GO" id="GO:0005634">
    <property type="term" value="C:nucleus"/>
    <property type="evidence" value="ECO:0007669"/>
    <property type="project" value="TreeGrafter"/>
</dbReference>
<keyword evidence="3" id="KW-0808">Transferase</keyword>
<accession>A0A9P7MRG7</accession>
<dbReference type="SUPFAM" id="SSF56112">
    <property type="entry name" value="Protein kinase-like (PK-like)"/>
    <property type="match status" value="1"/>
</dbReference>
<keyword evidence="2" id="KW-0723">Serine/threonine-protein kinase</keyword>
<reference evidence="11" key="1">
    <citation type="journal article" date="2020" name="bioRxiv">
        <title>Whole genome comparisons of ergot fungi reveals the divergence and evolution of species within the genus Claviceps are the result of varying mechanisms driving genome evolution and host range expansion.</title>
        <authorList>
            <person name="Wyka S.A."/>
            <person name="Mondo S.J."/>
            <person name="Liu M."/>
            <person name="Dettman J."/>
            <person name="Nalam V."/>
            <person name="Broders K.D."/>
        </authorList>
    </citation>
    <scope>NUCLEOTIDE SEQUENCE</scope>
    <source>
        <strain evidence="11">CCC 1102</strain>
    </source>
</reference>
<evidence type="ECO:0000256" key="7">
    <source>
        <dbReference type="ARBA" id="ARBA00047899"/>
    </source>
</evidence>
<dbReference type="InterPro" id="IPR011009">
    <property type="entry name" value="Kinase-like_dom_sf"/>
</dbReference>
<dbReference type="GO" id="GO:0050684">
    <property type="term" value="P:regulation of mRNA processing"/>
    <property type="evidence" value="ECO:0007669"/>
    <property type="project" value="TreeGrafter"/>
</dbReference>
<dbReference type="OrthoDB" id="5979581at2759"/>
<dbReference type="InterPro" id="IPR000719">
    <property type="entry name" value="Prot_kinase_dom"/>
</dbReference>
<keyword evidence="6 9" id="KW-0067">ATP-binding</keyword>
<keyword evidence="5" id="KW-0418">Kinase</keyword>
<evidence type="ECO:0000256" key="4">
    <source>
        <dbReference type="ARBA" id="ARBA00022741"/>
    </source>
</evidence>
<dbReference type="Gene3D" id="3.30.200.20">
    <property type="entry name" value="Phosphorylase Kinase, domain 1"/>
    <property type="match status" value="1"/>
</dbReference>
<comment type="catalytic activity">
    <reaction evidence="7">
        <text>L-threonyl-[protein] + ATP = O-phospho-L-threonyl-[protein] + ADP + H(+)</text>
        <dbReference type="Rhea" id="RHEA:46608"/>
        <dbReference type="Rhea" id="RHEA-COMP:11060"/>
        <dbReference type="Rhea" id="RHEA-COMP:11605"/>
        <dbReference type="ChEBI" id="CHEBI:15378"/>
        <dbReference type="ChEBI" id="CHEBI:30013"/>
        <dbReference type="ChEBI" id="CHEBI:30616"/>
        <dbReference type="ChEBI" id="CHEBI:61977"/>
        <dbReference type="ChEBI" id="CHEBI:456216"/>
        <dbReference type="EC" id="2.7.11.1"/>
    </reaction>
</comment>
<evidence type="ECO:0000313" key="12">
    <source>
        <dbReference type="Proteomes" id="UP000784919"/>
    </source>
</evidence>
<dbReference type="Gene3D" id="1.10.510.10">
    <property type="entry name" value="Transferase(Phosphotransferase) domain 1"/>
    <property type="match status" value="1"/>
</dbReference>
<dbReference type="PROSITE" id="PS50011">
    <property type="entry name" value="PROTEIN_KINASE_DOM"/>
    <property type="match status" value="1"/>
</dbReference>
<keyword evidence="4 9" id="KW-0547">Nucleotide-binding</keyword>
<dbReference type="GO" id="GO:0000245">
    <property type="term" value="P:spliceosomal complex assembly"/>
    <property type="evidence" value="ECO:0007669"/>
    <property type="project" value="TreeGrafter"/>
</dbReference>
<name>A0A9P7MRG7_9HYPO</name>
<dbReference type="InterPro" id="IPR051334">
    <property type="entry name" value="SRPK"/>
</dbReference>
<dbReference type="EC" id="2.7.11.1" evidence="1"/>
<dbReference type="Proteomes" id="UP000784919">
    <property type="component" value="Unassembled WGS sequence"/>
</dbReference>
<dbReference type="PANTHER" id="PTHR47634:SF9">
    <property type="entry name" value="PROTEIN KINASE DOMAIN-CONTAINING PROTEIN-RELATED"/>
    <property type="match status" value="1"/>
</dbReference>
<feature type="domain" description="Protein kinase" evidence="10">
    <location>
        <begin position="59"/>
        <end position="366"/>
    </location>
</feature>
<dbReference type="SMART" id="SM00220">
    <property type="entry name" value="S_TKc"/>
    <property type="match status" value="1"/>
</dbReference>
<dbReference type="GO" id="GO:0005737">
    <property type="term" value="C:cytoplasm"/>
    <property type="evidence" value="ECO:0007669"/>
    <property type="project" value="TreeGrafter"/>
</dbReference>
<dbReference type="AlphaFoldDB" id="A0A9P7MRG7"/>
<evidence type="ECO:0000256" key="1">
    <source>
        <dbReference type="ARBA" id="ARBA00012513"/>
    </source>
</evidence>
<proteinExistence type="predicted"/>
<evidence type="ECO:0000313" key="11">
    <source>
        <dbReference type="EMBL" id="KAG5966510.1"/>
    </source>
</evidence>
<evidence type="ECO:0000259" key="10">
    <source>
        <dbReference type="PROSITE" id="PS50011"/>
    </source>
</evidence>
<evidence type="ECO:0000256" key="8">
    <source>
        <dbReference type="ARBA" id="ARBA00048679"/>
    </source>
</evidence>
<evidence type="ECO:0000256" key="9">
    <source>
        <dbReference type="PROSITE-ProRule" id="PRU10141"/>
    </source>
</evidence>
<dbReference type="PROSITE" id="PS00107">
    <property type="entry name" value="PROTEIN_KINASE_ATP"/>
    <property type="match status" value="1"/>
</dbReference>
<dbReference type="GO" id="GO:0004674">
    <property type="term" value="F:protein serine/threonine kinase activity"/>
    <property type="evidence" value="ECO:0007669"/>
    <property type="project" value="UniProtKB-KW"/>
</dbReference>
<comment type="catalytic activity">
    <reaction evidence="8">
        <text>L-seryl-[protein] + ATP = O-phospho-L-seryl-[protein] + ADP + H(+)</text>
        <dbReference type="Rhea" id="RHEA:17989"/>
        <dbReference type="Rhea" id="RHEA-COMP:9863"/>
        <dbReference type="Rhea" id="RHEA-COMP:11604"/>
        <dbReference type="ChEBI" id="CHEBI:15378"/>
        <dbReference type="ChEBI" id="CHEBI:29999"/>
        <dbReference type="ChEBI" id="CHEBI:30616"/>
        <dbReference type="ChEBI" id="CHEBI:83421"/>
        <dbReference type="ChEBI" id="CHEBI:456216"/>
        <dbReference type="EC" id="2.7.11.1"/>
    </reaction>
</comment>
<feature type="binding site" evidence="9">
    <location>
        <position position="88"/>
    </location>
    <ligand>
        <name>ATP</name>
        <dbReference type="ChEBI" id="CHEBI:30616"/>
    </ligand>
</feature>
<comment type="caution">
    <text evidence="11">The sequence shown here is derived from an EMBL/GenBank/DDBJ whole genome shotgun (WGS) entry which is preliminary data.</text>
</comment>
<dbReference type="EMBL" id="SRPS01000134">
    <property type="protein sequence ID" value="KAG5966510.1"/>
    <property type="molecule type" value="Genomic_DNA"/>
</dbReference>
<dbReference type="InterPro" id="IPR017441">
    <property type="entry name" value="Protein_kinase_ATP_BS"/>
</dbReference>
<protein>
    <recommendedName>
        <fullName evidence="1">non-specific serine/threonine protein kinase</fullName>
        <ecNumber evidence="1">2.7.11.1</ecNumber>
    </recommendedName>
</protein>
<sequence>METSTSPQHQYEAFHFVGMPLEFEDLTNYKRFGLHPVTLGDVLPKPLTCVSDVNKEPRYRIMLKLGYGAFATVWLARDLVEKRYVAVKVGRGSDKPLPDREAEILSQIRETGPGKLGYERVIELLDVLTEWIPPVFGDRDPHVGNFGITLPQLEQFEEDDIMEQFAIPEIIPVVPRDPKFPINSIPPYIVPSASIGYFLEEKKAFPAGLLNVKILDFGRAYRMSQAAPNLLGAPPKMIRPPEFVLYELCHGKIDSTWSEAADIWALGCTLYHVKLGAYLISMSGSLKDFLFRAIQFGGPPPEAWPKLWITHDRQLAHEDFLFDRTKVWKVPHNEERLKFLNFIQRMIITNPDGRPSTTALLTDPFMVASAGIE</sequence>
<evidence type="ECO:0000256" key="3">
    <source>
        <dbReference type="ARBA" id="ARBA00022679"/>
    </source>
</evidence>
<organism evidence="11 12">
    <name type="scientific">Claviceps arundinis</name>
    <dbReference type="NCBI Taxonomy" id="1623583"/>
    <lineage>
        <taxon>Eukaryota</taxon>
        <taxon>Fungi</taxon>
        <taxon>Dikarya</taxon>
        <taxon>Ascomycota</taxon>
        <taxon>Pezizomycotina</taxon>
        <taxon>Sordariomycetes</taxon>
        <taxon>Hypocreomycetidae</taxon>
        <taxon>Hypocreales</taxon>
        <taxon>Clavicipitaceae</taxon>
        <taxon>Claviceps</taxon>
    </lineage>
</organism>
<evidence type="ECO:0000256" key="5">
    <source>
        <dbReference type="ARBA" id="ARBA00022777"/>
    </source>
</evidence>
<dbReference type="GO" id="GO:0005524">
    <property type="term" value="F:ATP binding"/>
    <property type="evidence" value="ECO:0007669"/>
    <property type="project" value="UniProtKB-UniRule"/>
</dbReference>
<gene>
    <name evidence="11" type="ORF">E4U56_001263</name>
</gene>
<evidence type="ECO:0000256" key="2">
    <source>
        <dbReference type="ARBA" id="ARBA00022527"/>
    </source>
</evidence>
<dbReference type="PANTHER" id="PTHR47634">
    <property type="entry name" value="PROTEIN KINASE DOMAIN-CONTAINING PROTEIN-RELATED"/>
    <property type="match status" value="1"/>
</dbReference>